<keyword evidence="6" id="KW-0496">Mitochondrion</keyword>
<dbReference type="Gene3D" id="4.10.910.10">
    <property type="entry name" value="30s ribosomal protein s13, domain 2"/>
    <property type="match status" value="1"/>
</dbReference>
<comment type="similarity">
    <text evidence="1 4">Belongs to the universal ribosomal protein uS13 family.</text>
</comment>
<dbReference type="Proteomes" id="UP000007264">
    <property type="component" value="Mitochondrion"/>
</dbReference>
<evidence type="ECO:0000256" key="4">
    <source>
        <dbReference type="RuleBase" id="RU003830"/>
    </source>
</evidence>
<dbReference type="SUPFAM" id="SSF46946">
    <property type="entry name" value="S13-like H2TH domain"/>
    <property type="match status" value="1"/>
</dbReference>
<geneLocation type="mitochondrion" evidence="6"/>
<dbReference type="PIRSF" id="PIRSF002134">
    <property type="entry name" value="Ribosomal_S13"/>
    <property type="match status" value="1"/>
</dbReference>
<dbReference type="HAMAP" id="MF_01315">
    <property type="entry name" value="Ribosomal_uS13"/>
    <property type="match status" value="1"/>
</dbReference>
<evidence type="ECO:0000256" key="1">
    <source>
        <dbReference type="ARBA" id="ARBA00008080"/>
    </source>
</evidence>
<dbReference type="PANTHER" id="PTHR10871">
    <property type="entry name" value="30S RIBOSOMAL PROTEIN S13/40S RIBOSOMAL PROTEIN S18"/>
    <property type="match status" value="1"/>
</dbReference>
<evidence type="ECO:0000313" key="6">
    <source>
        <dbReference type="EMBL" id="ADY75475.1"/>
    </source>
</evidence>
<dbReference type="GO" id="GO:0003723">
    <property type="term" value="F:RNA binding"/>
    <property type="evidence" value="ECO:0007669"/>
    <property type="project" value="InterPro"/>
</dbReference>
<feature type="compositionally biased region" description="Basic residues" evidence="5">
    <location>
        <begin position="111"/>
        <end position="134"/>
    </location>
</feature>
<dbReference type="PROSITE" id="PS50159">
    <property type="entry name" value="RIBOSOMAL_S13_2"/>
    <property type="match status" value="1"/>
</dbReference>
<protein>
    <submittedName>
        <fullName evidence="6">Ribosomal protein S13</fullName>
    </submittedName>
</protein>
<dbReference type="GeneID" id="10358560"/>
<proteinExistence type="inferred from homology"/>
<dbReference type="InterPro" id="IPR027437">
    <property type="entry name" value="Rbsml_uS13_C"/>
</dbReference>
<dbReference type="RefSeq" id="YP_004339033.1">
    <property type="nucleotide sequence ID" value="NC_015316.1"/>
</dbReference>
<name>F1DPN5_COCSC</name>
<dbReference type="GO" id="GO:0015935">
    <property type="term" value="C:small ribosomal subunit"/>
    <property type="evidence" value="ECO:0007669"/>
    <property type="project" value="TreeGrafter"/>
</dbReference>
<reference evidence="6" key="1">
    <citation type="submission" date="2011-01" db="EMBL/GenBank/DDBJ databases">
        <title>Organelle genomes of Coccomyxa sp. C-169.</title>
        <authorList>
            <person name="Smith D.R."/>
            <person name="Yamada T."/>
            <person name="Grigoriev I.V."/>
            <person name="Van Etten J.L."/>
        </authorList>
    </citation>
    <scope>NUCLEOTIDE SEQUENCE [LARGE SCALE GENOMIC DNA]</scope>
</reference>
<dbReference type="GO" id="GO:0005739">
    <property type="term" value="C:mitochondrion"/>
    <property type="evidence" value="ECO:0007669"/>
    <property type="project" value="TreeGrafter"/>
</dbReference>
<dbReference type="AlphaFoldDB" id="F1DPN5"/>
<dbReference type="InterPro" id="IPR001892">
    <property type="entry name" value="Ribosomal_uS13"/>
</dbReference>
<evidence type="ECO:0000256" key="5">
    <source>
        <dbReference type="SAM" id="MobiDB-lite"/>
    </source>
</evidence>
<dbReference type="EMBL" id="HQ874522">
    <property type="protein sequence ID" value="ADY75475.1"/>
    <property type="molecule type" value="Genomic_DNA"/>
</dbReference>
<dbReference type="STRING" id="574566.F1DPN5"/>
<organism evidence="6 7">
    <name type="scientific">Coccomyxa subellipsoidea (strain C-169)</name>
    <name type="common">Green microalga</name>
    <dbReference type="NCBI Taxonomy" id="574566"/>
    <lineage>
        <taxon>Eukaryota</taxon>
        <taxon>Viridiplantae</taxon>
        <taxon>Chlorophyta</taxon>
        <taxon>core chlorophytes</taxon>
        <taxon>Trebouxiophyceae</taxon>
        <taxon>Trebouxiophyceae incertae sedis</taxon>
        <taxon>Coccomyxaceae</taxon>
        <taxon>Coccomyxa</taxon>
        <taxon>Coccomyxa subellipsoidea</taxon>
    </lineage>
</organism>
<evidence type="ECO:0000256" key="3">
    <source>
        <dbReference type="ARBA" id="ARBA00023274"/>
    </source>
</evidence>
<dbReference type="InterPro" id="IPR010979">
    <property type="entry name" value="Ribosomal_uS13-like_H2TH"/>
</dbReference>
<keyword evidence="2 4" id="KW-0689">Ribosomal protein</keyword>
<dbReference type="Gene3D" id="1.10.8.50">
    <property type="match status" value="1"/>
</dbReference>
<keyword evidence="7" id="KW-1185">Reference proteome</keyword>
<dbReference type="PANTHER" id="PTHR10871:SF1">
    <property type="entry name" value="SMALL RIBOSOMAL SUBUNIT PROTEIN US13M"/>
    <property type="match status" value="1"/>
</dbReference>
<evidence type="ECO:0000313" key="7">
    <source>
        <dbReference type="Proteomes" id="UP000007264"/>
    </source>
</evidence>
<dbReference type="Pfam" id="PF00416">
    <property type="entry name" value="Ribosomal_S13"/>
    <property type="match status" value="1"/>
</dbReference>
<feature type="region of interest" description="Disordered" evidence="5">
    <location>
        <begin position="90"/>
        <end position="134"/>
    </location>
</feature>
<gene>
    <name evidence="6" type="primary">rps13</name>
</gene>
<dbReference type="KEGG" id="csl:CospCoM_p28"/>
<dbReference type="GO" id="GO:0003735">
    <property type="term" value="F:structural constituent of ribosome"/>
    <property type="evidence" value="ECO:0007669"/>
    <property type="project" value="InterPro"/>
</dbReference>
<accession>F1DPN5</accession>
<sequence length="134" mass="14861">MIYILNTNLSDNKKIGNALPKIYGIGNQLSKQICDDLGISSGLKVGDLSPSHIDLLSQTIPQTYVIGAELQGETRRSKERLALVSSYRGIRHSQGLPSRGQRTHGNAQTARKGRFHLSRTVNKKQKRGSPLKRR</sequence>
<dbReference type="FunFam" id="1.10.8.50:FF:000001">
    <property type="entry name" value="30S ribosomal protein S13"/>
    <property type="match status" value="1"/>
</dbReference>
<dbReference type="GO" id="GO:0006412">
    <property type="term" value="P:translation"/>
    <property type="evidence" value="ECO:0007669"/>
    <property type="project" value="InterPro"/>
</dbReference>
<evidence type="ECO:0000256" key="2">
    <source>
        <dbReference type="ARBA" id="ARBA00022980"/>
    </source>
</evidence>
<keyword evidence="3 4" id="KW-0687">Ribonucleoprotein</keyword>